<proteinExistence type="predicted"/>
<dbReference type="EMBL" id="JAJSPL020000014">
    <property type="protein sequence ID" value="KAK7743230.1"/>
    <property type="molecule type" value="Genomic_DNA"/>
</dbReference>
<reference evidence="2 3" key="1">
    <citation type="journal article" date="2023" name="PLoS ONE">
        <title>Cytospora paraplurivora sp. nov. isolated from orchards with fruit tree decline syndrome in Ontario, Canada.</title>
        <authorList>
            <person name="Ilyukhin E."/>
            <person name="Nguyen H.D.T."/>
            <person name="Castle A.J."/>
            <person name="Ellouze W."/>
        </authorList>
    </citation>
    <scope>NUCLEOTIDE SEQUENCE [LARGE SCALE GENOMIC DNA]</scope>
    <source>
        <strain evidence="2 3">FDS-564</strain>
    </source>
</reference>
<dbReference type="Proteomes" id="UP001320245">
    <property type="component" value="Unassembled WGS sequence"/>
</dbReference>
<organism evidence="2 3">
    <name type="scientific">Cytospora paraplurivora</name>
    <dbReference type="NCBI Taxonomy" id="2898453"/>
    <lineage>
        <taxon>Eukaryota</taxon>
        <taxon>Fungi</taxon>
        <taxon>Dikarya</taxon>
        <taxon>Ascomycota</taxon>
        <taxon>Pezizomycotina</taxon>
        <taxon>Sordariomycetes</taxon>
        <taxon>Sordariomycetidae</taxon>
        <taxon>Diaporthales</taxon>
        <taxon>Cytosporaceae</taxon>
        <taxon>Cytospora</taxon>
    </lineage>
</organism>
<comment type="caution">
    <text evidence="2">The sequence shown here is derived from an EMBL/GenBank/DDBJ whole genome shotgun (WGS) entry which is preliminary data.</text>
</comment>
<feature type="domain" description="DUF7730" evidence="1">
    <location>
        <begin position="16"/>
        <end position="231"/>
    </location>
</feature>
<gene>
    <name evidence="2" type="ORF">SLS53_004315</name>
</gene>
<dbReference type="PANTHER" id="PTHR38790">
    <property type="entry name" value="2EXR DOMAIN-CONTAINING PROTEIN-RELATED"/>
    <property type="match status" value="1"/>
</dbReference>
<dbReference type="AlphaFoldDB" id="A0AAN9UBC3"/>
<dbReference type="Pfam" id="PF24864">
    <property type="entry name" value="DUF7730"/>
    <property type="match status" value="1"/>
</dbReference>
<accession>A0AAN9UBC3</accession>
<dbReference type="InterPro" id="IPR056632">
    <property type="entry name" value="DUF7730"/>
</dbReference>
<sequence length="287" mass="33755">MKMSSLRDSFAATADPQTSSFFFENLPYEIREKIYDELWQLHETRWHVHAPGQHSVPVFPCITHADEEDTRYANFRASRGDEAVDWEARLRSPLFVCKRMYLEAVERLDNVLTFSFTDIIVARNFLAKYSHRTIRNIDISLRVKPLFTELYFPAGPDGEPQPHIDGLPVTAKDNPWEDLCRRISALPNLRQLHIYLDSTDLRPWHKRVNERKFLEQLSQARARNYVLYLPDIPDEPELRGLPGRYLETETLERAPFRIKRGPRPDNWQLHLSRVSLLQHDLLQLSLP</sequence>
<evidence type="ECO:0000259" key="1">
    <source>
        <dbReference type="Pfam" id="PF24864"/>
    </source>
</evidence>
<evidence type="ECO:0000313" key="2">
    <source>
        <dbReference type="EMBL" id="KAK7743230.1"/>
    </source>
</evidence>
<protein>
    <recommendedName>
        <fullName evidence="1">DUF7730 domain-containing protein</fullName>
    </recommendedName>
</protein>
<keyword evidence="3" id="KW-1185">Reference proteome</keyword>
<name>A0AAN9UBC3_9PEZI</name>
<evidence type="ECO:0000313" key="3">
    <source>
        <dbReference type="Proteomes" id="UP001320245"/>
    </source>
</evidence>